<evidence type="ECO:0000256" key="4">
    <source>
        <dbReference type="ARBA" id="ARBA00023163"/>
    </source>
</evidence>
<feature type="domain" description="HTH lysR-type" evidence="5">
    <location>
        <begin position="1"/>
        <end position="58"/>
    </location>
</feature>
<dbReference type="InterPro" id="IPR036390">
    <property type="entry name" value="WH_DNA-bd_sf"/>
</dbReference>
<reference evidence="6 8" key="2">
    <citation type="journal article" date="2018" name="Elife">
        <title>Discovery and characterization of a prevalent human gut bacterial enzyme sufficient for the inactivation of a family of plant toxins.</title>
        <authorList>
            <person name="Koppel N."/>
            <person name="Bisanz J.E."/>
            <person name="Pandelia M.E."/>
            <person name="Turnbaugh P.J."/>
            <person name="Balskus E.P."/>
        </authorList>
    </citation>
    <scope>NUCLEOTIDE SEQUENCE [LARGE SCALE GENOMIC DNA]</scope>
    <source>
        <strain evidence="6 8">W1 BHI 6</strain>
    </source>
</reference>
<keyword evidence="2" id="KW-0805">Transcription regulation</keyword>
<dbReference type="Gene3D" id="1.10.10.10">
    <property type="entry name" value="Winged helix-like DNA-binding domain superfamily/Winged helix DNA-binding domain"/>
    <property type="match status" value="1"/>
</dbReference>
<dbReference type="InterPro" id="IPR000847">
    <property type="entry name" value="LysR_HTH_N"/>
</dbReference>
<reference evidence="7" key="3">
    <citation type="submission" date="2019-06" db="EMBL/GenBank/DDBJ databases">
        <authorList>
            <person name="Bisanz J.E."/>
            <person name="Turnbaugh P.J."/>
        </authorList>
    </citation>
    <scope>NUCLEOTIDE SEQUENCE</scope>
    <source>
        <strain evidence="7">SECO-MT75m2</strain>
    </source>
</reference>
<evidence type="ECO:0000313" key="9">
    <source>
        <dbReference type="Proteomes" id="UP000312594"/>
    </source>
</evidence>
<keyword evidence="3" id="KW-0238">DNA-binding</keyword>
<dbReference type="EMBL" id="VEVP01000001">
    <property type="protein sequence ID" value="TNU96177.1"/>
    <property type="molecule type" value="Genomic_DNA"/>
</dbReference>
<evidence type="ECO:0000256" key="2">
    <source>
        <dbReference type="ARBA" id="ARBA00023015"/>
    </source>
</evidence>
<dbReference type="GO" id="GO:0003677">
    <property type="term" value="F:DNA binding"/>
    <property type="evidence" value="ECO:0007669"/>
    <property type="project" value="UniProtKB-KW"/>
</dbReference>
<evidence type="ECO:0000256" key="3">
    <source>
        <dbReference type="ARBA" id="ARBA00023125"/>
    </source>
</evidence>
<dbReference type="SUPFAM" id="SSF46785">
    <property type="entry name" value="Winged helix' DNA-binding domain"/>
    <property type="match status" value="1"/>
</dbReference>
<dbReference type="RefSeq" id="WP_114534209.1">
    <property type="nucleotide sequence ID" value="NZ_CP089333.1"/>
</dbReference>
<dbReference type="Proteomes" id="UP000312594">
    <property type="component" value="Unassembled WGS sequence"/>
</dbReference>
<dbReference type="Pfam" id="PF00126">
    <property type="entry name" value="HTH_1"/>
    <property type="match status" value="1"/>
</dbReference>
<comment type="caution">
    <text evidence="6">The sequence shown here is derived from an EMBL/GenBank/DDBJ whole genome shotgun (WGS) entry which is preliminary data.</text>
</comment>
<sequence length="308" mass="34491">MNLSQLYYFRKLAELQHYAKAAKELYITQPSLSNAISSLEQELGVSLFQKTGRNIHLTKYGAEFLAYVNKGLEQIDKGIAIMKNYAGTGDGGKIDLGCIITVQTDFIPKLLNGYKAAAGGVAFNVREDTSIPLVKDLLSGCYDVVFCAKGDEHPDLAYVPVLTQKVVVAMSSDCPLVEKPFVTPADLLEQHLITYVDTIPLGRAVKRMLEERDIKNVEYNYLDESILAGFAANGVEAAVMLDTFLLRIVDDVVVKPFYLSALERRSCYHRVYMAYSTRNYHPYCVDHFIQYVAETKALEPDPNARYID</sequence>
<evidence type="ECO:0000313" key="6">
    <source>
        <dbReference type="EMBL" id="RDB69397.1"/>
    </source>
</evidence>
<keyword evidence="4" id="KW-0804">Transcription</keyword>
<dbReference type="EMBL" id="PPTU01000014">
    <property type="protein sequence ID" value="RDB69397.1"/>
    <property type="molecule type" value="Genomic_DNA"/>
</dbReference>
<name>A0A369MCH5_EGGLN</name>
<evidence type="ECO:0000313" key="8">
    <source>
        <dbReference type="Proteomes" id="UP000253970"/>
    </source>
</evidence>
<dbReference type="PANTHER" id="PTHR30346:SF28">
    <property type="entry name" value="HTH-TYPE TRANSCRIPTIONAL REGULATOR CYNR"/>
    <property type="match status" value="1"/>
</dbReference>
<comment type="similarity">
    <text evidence="1">Belongs to the LysR transcriptional regulatory family.</text>
</comment>
<dbReference type="Proteomes" id="UP000253970">
    <property type="component" value="Unassembled WGS sequence"/>
</dbReference>
<accession>A0A369MCH5</accession>
<dbReference type="PROSITE" id="PS50931">
    <property type="entry name" value="HTH_LYSR"/>
    <property type="match status" value="1"/>
</dbReference>
<evidence type="ECO:0000256" key="1">
    <source>
        <dbReference type="ARBA" id="ARBA00009437"/>
    </source>
</evidence>
<evidence type="ECO:0000259" key="5">
    <source>
        <dbReference type="PROSITE" id="PS50931"/>
    </source>
</evidence>
<organism evidence="6 8">
    <name type="scientific">Eggerthella lenta</name>
    <name type="common">Eubacterium lentum</name>
    <dbReference type="NCBI Taxonomy" id="84112"/>
    <lineage>
        <taxon>Bacteria</taxon>
        <taxon>Bacillati</taxon>
        <taxon>Actinomycetota</taxon>
        <taxon>Coriobacteriia</taxon>
        <taxon>Eggerthellales</taxon>
        <taxon>Eggerthellaceae</taxon>
        <taxon>Eggerthella</taxon>
    </lineage>
</organism>
<dbReference type="GO" id="GO:0032993">
    <property type="term" value="C:protein-DNA complex"/>
    <property type="evidence" value="ECO:0007669"/>
    <property type="project" value="TreeGrafter"/>
</dbReference>
<protein>
    <submittedName>
        <fullName evidence="6">LysR family transcriptional regulator</fullName>
    </submittedName>
</protein>
<dbReference type="SUPFAM" id="SSF53850">
    <property type="entry name" value="Periplasmic binding protein-like II"/>
    <property type="match status" value="1"/>
</dbReference>
<gene>
    <name evidence="6" type="ORF">C1875_09925</name>
    <name evidence="7" type="ORF">FIC87_00370</name>
</gene>
<dbReference type="PRINTS" id="PR00039">
    <property type="entry name" value="HTHLYSR"/>
</dbReference>
<dbReference type="Pfam" id="PF03466">
    <property type="entry name" value="LysR_substrate"/>
    <property type="match status" value="1"/>
</dbReference>
<dbReference type="Gene3D" id="3.40.190.290">
    <property type="match status" value="1"/>
</dbReference>
<evidence type="ECO:0000313" key="7">
    <source>
        <dbReference type="EMBL" id="TNU96177.1"/>
    </source>
</evidence>
<proteinExistence type="inferred from homology"/>
<dbReference type="FunFam" id="1.10.10.10:FF:000001">
    <property type="entry name" value="LysR family transcriptional regulator"/>
    <property type="match status" value="1"/>
</dbReference>
<dbReference type="InterPro" id="IPR036388">
    <property type="entry name" value="WH-like_DNA-bd_sf"/>
</dbReference>
<dbReference type="InterPro" id="IPR005119">
    <property type="entry name" value="LysR_subst-bd"/>
</dbReference>
<dbReference type="AlphaFoldDB" id="A0A369MCH5"/>
<dbReference type="GO" id="GO:0003700">
    <property type="term" value="F:DNA-binding transcription factor activity"/>
    <property type="evidence" value="ECO:0007669"/>
    <property type="project" value="InterPro"/>
</dbReference>
<dbReference type="CDD" id="cd05466">
    <property type="entry name" value="PBP2_LTTR_substrate"/>
    <property type="match status" value="1"/>
</dbReference>
<dbReference type="PANTHER" id="PTHR30346">
    <property type="entry name" value="TRANSCRIPTIONAL DUAL REGULATOR HCAR-RELATED"/>
    <property type="match status" value="1"/>
</dbReference>
<reference evidence="7 9" key="1">
    <citation type="journal article" date="2005" name="Appl. Environ. Microbiol.">
        <title>Intestinal bacterial communities that produce active estrogen-like compounds enterodiol and enterolactone in humans.</title>
        <authorList>
            <person name="Clavel T."/>
            <person name="Henderson G."/>
            <person name="Alpert C.A."/>
            <person name="Philippe C."/>
            <person name="Rigottier-Gois L."/>
            <person name="Dore J."/>
            <person name="Blaut M."/>
        </authorList>
    </citation>
    <scope>NUCLEOTIDE SEQUENCE [LARGE SCALE GENOMIC DNA]</scope>
    <source>
        <strain evidence="7 9">SECO-MT75m2</strain>
    </source>
</reference>